<keyword evidence="3" id="KW-0731">Sigma factor</keyword>
<evidence type="ECO:0000256" key="2">
    <source>
        <dbReference type="ARBA" id="ARBA00023015"/>
    </source>
</evidence>
<dbReference type="Pfam" id="PF08281">
    <property type="entry name" value="Sigma70_r4_2"/>
    <property type="match status" value="1"/>
</dbReference>
<keyword evidence="5" id="KW-0804">Transcription</keyword>
<evidence type="ECO:0000313" key="8">
    <source>
        <dbReference type="EMBL" id="OHB10937.1"/>
    </source>
</evidence>
<feature type="domain" description="RNA polymerase sigma factor 70 region 4 type 2" evidence="7">
    <location>
        <begin position="112"/>
        <end position="164"/>
    </location>
</feature>
<sequence length="176" mass="20722">MSIDDDKKRFTEIYNRESDSLFRFCLVRVSDRERALDITQEAFTRLWSSILSEKKVDNPRALLFIVARNLIIDWYRRIKSVSLESLSSDEDREFDAPDPKVELEIEMNADARRVLSVLSDLEPQYREVIYFRYVEDLTPQEIAEILKLNANTVSVRITRGIEALRKLMGIKKMNNE</sequence>
<keyword evidence="2" id="KW-0805">Transcription regulation</keyword>
<dbReference type="PANTHER" id="PTHR43133:SF52">
    <property type="entry name" value="ECF RNA POLYMERASE SIGMA FACTOR SIGL"/>
    <property type="match status" value="1"/>
</dbReference>
<accession>A0A1G2UNH1</accession>
<proteinExistence type="inferred from homology"/>
<keyword evidence="4" id="KW-0238">DNA-binding</keyword>
<dbReference type="InterPro" id="IPR007627">
    <property type="entry name" value="RNA_pol_sigma70_r2"/>
</dbReference>
<dbReference type="Gene3D" id="1.10.10.10">
    <property type="entry name" value="Winged helix-like DNA-binding domain superfamily/Winged helix DNA-binding domain"/>
    <property type="match status" value="1"/>
</dbReference>
<dbReference type="CDD" id="cd06171">
    <property type="entry name" value="Sigma70_r4"/>
    <property type="match status" value="1"/>
</dbReference>
<dbReference type="Proteomes" id="UP000177202">
    <property type="component" value="Unassembled WGS sequence"/>
</dbReference>
<comment type="similarity">
    <text evidence="1">Belongs to the sigma-70 factor family. ECF subfamily.</text>
</comment>
<dbReference type="AlphaFoldDB" id="A0A1G2UNH1"/>
<evidence type="ECO:0000256" key="5">
    <source>
        <dbReference type="ARBA" id="ARBA00023163"/>
    </source>
</evidence>
<evidence type="ECO:0000259" key="7">
    <source>
        <dbReference type="Pfam" id="PF08281"/>
    </source>
</evidence>
<dbReference type="EMBL" id="MHWP01000003">
    <property type="protein sequence ID" value="OHB10937.1"/>
    <property type="molecule type" value="Genomic_DNA"/>
</dbReference>
<dbReference type="InterPro" id="IPR039425">
    <property type="entry name" value="RNA_pol_sigma-70-like"/>
</dbReference>
<evidence type="ECO:0000256" key="4">
    <source>
        <dbReference type="ARBA" id="ARBA00023125"/>
    </source>
</evidence>
<comment type="caution">
    <text evidence="8">The sequence shown here is derived from an EMBL/GenBank/DDBJ whole genome shotgun (WGS) entry which is preliminary data.</text>
</comment>
<evidence type="ECO:0008006" key="10">
    <source>
        <dbReference type="Google" id="ProtNLM"/>
    </source>
</evidence>
<dbReference type="Pfam" id="PF04542">
    <property type="entry name" value="Sigma70_r2"/>
    <property type="match status" value="1"/>
</dbReference>
<dbReference type="InterPro" id="IPR036388">
    <property type="entry name" value="WH-like_DNA-bd_sf"/>
</dbReference>
<dbReference type="SUPFAM" id="SSF88946">
    <property type="entry name" value="Sigma2 domain of RNA polymerase sigma factors"/>
    <property type="match status" value="1"/>
</dbReference>
<dbReference type="InterPro" id="IPR013324">
    <property type="entry name" value="RNA_pol_sigma_r3/r4-like"/>
</dbReference>
<dbReference type="SUPFAM" id="SSF88659">
    <property type="entry name" value="Sigma3 and sigma4 domains of RNA polymerase sigma factors"/>
    <property type="match status" value="1"/>
</dbReference>
<dbReference type="InterPro" id="IPR014284">
    <property type="entry name" value="RNA_pol_sigma-70_dom"/>
</dbReference>
<evidence type="ECO:0000256" key="1">
    <source>
        <dbReference type="ARBA" id="ARBA00010641"/>
    </source>
</evidence>
<name>A0A1G2UNH1_9BACT</name>
<feature type="domain" description="RNA polymerase sigma-70 region 2" evidence="6">
    <location>
        <begin position="14"/>
        <end position="78"/>
    </location>
</feature>
<dbReference type="InterPro" id="IPR013249">
    <property type="entry name" value="RNA_pol_sigma70_r4_t2"/>
</dbReference>
<reference evidence="8 9" key="1">
    <citation type="journal article" date="2016" name="Nat. Commun.">
        <title>Thousands of microbial genomes shed light on interconnected biogeochemical processes in an aquifer system.</title>
        <authorList>
            <person name="Anantharaman K."/>
            <person name="Brown C.T."/>
            <person name="Hug L.A."/>
            <person name="Sharon I."/>
            <person name="Castelle C.J."/>
            <person name="Probst A.J."/>
            <person name="Thomas B.C."/>
            <person name="Singh A."/>
            <person name="Wilkins M.J."/>
            <person name="Karaoz U."/>
            <person name="Brodie E.L."/>
            <person name="Williams K.H."/>
            <person name="Hubbard S.S."/>
            <person name="Banfield J.F."/>
        </authorList>
    </citation>
    <scope>NUCLEOTIDE SEQUENCE [LARGE SCALE GENOMIC DNA]</scope>
</reference>
<evidence type="ECO:0000256" key="3">
    <source>
        <dbReference type="ARBA" id="ARBA00023082"/>
    </source>
</evidence>
<gene>
    <name evidence="8" type="ORF">A3H60_01105</name>
</gene>
<dbReference type="InterPro" id="IPR013325">
    <property type="entry name" value="RNA_pol_sigma_r2"/>
</dbReference>
<dbReference type="GO" id="GO:0003677">
    <property type="term" value="F:DNA binding"/>
    <property type="evidence" value="ECO:0007669"/>
    <property type="project" value="UniProtKB-KW"/>
</dbReference>
<dbReference type="Gene3D" id="1.10.1740.10">
    <property type="match status" value="1"/>
</dbReference>
<evidence type="ECO:0000313" key="9">
    <source>
        <dbReference type="Proteomes" id="UP000177202"/>
    </source>
</evidence>
<dbReference type="NCBIfam" id="TIGR02937">
    <property type="entry name" value="sigma70-ECF"/>
    <property type="match status" value="1"/>
</dbReference>
<dbReference type="GO" id="GO:0016987">
    <property type="term" value="F:sigma factor activity"/>
    <property type="evidence" value="ECO:0007669"/>
    <property type="project" value="UniProtKB-KW"/>
</dbReference>
<dbReference type="PANTHER" id="PTHR43133">
    <property type="entry name" value="RNA POLYMERASE ECF-TYPE SIGMA FACTO"/>
    <property type="match status" value="1"/>
</dbReference>
<protein>
    <recommendedName>
        <fullName evidence="10">RNA polymerase sigma factor</fullName>
    </recommendedName>
</protein>
<organism evidence="8 9">
    <name type="scientific">Candidatus Zambryskibacteria bacterium RIFCSPLOWO2_02_FULL_44_12b</name>
    <dbReference type="NCBI Taxonomy" id="1802772"/>
    <lineage>
        <taxon>Bacteria</taxon>
        <taxon>Candidatus Zambryskiibacteriota</taxon>
    </lineage>
</organism>
<evidence type="ECO:0000259" key="6">
    <source>
        <dbReference type="Pfam" id="PF04542"/>
    </source>
</evidence>
<dbReference type="GO" id="GO:0006352">
    <property type="term" value="P:DNA-templated transcription initiation"/>
    <property type="evidence" value="ECO:0007669"/>
    <property type="project" value="InterPro"/>
</dbReference>
<dbReference type="STRING" id="1802772.A3H60_01105"/>